<protein>
    <submittedName>
        <fullName evidence="1">Uncharacterized protein</fullName>
    </submittedName>
</protein>
<sequence>MRPAVLRTLLHVASTHGWLCLQGNALWHVLLASMAWCCAALLLDCGITMWLGLCLVACASPHSTELLRHSGKGCPLRTVDSLPNGDDLHVAGMVFSGDMEAIGQSGMGGIASKPPLVSMEELEKTTESCMEKGLPQLVSGVREVASGWPKAQGVGGLALPCMMQRQQLSRFCSSSSLASPLVEPLPSSLPGVLTMTPLSSFFPIQPALSHALNPVPVVLSVAVESSPPISFPASSGFRILDQLLTSHHPLCSSCLVTISSPTPFGALLSERDVYPASKPSTTISLSSPVVDSHSLSYPSSLSIFDSSHAT</sequence>
<dbReference type="Proteomes" id="UP001141806">
    <property type="component" value="Unassembled WGS sequence"/>
</dbReference>
<comment type="caution">
    <text evidence="1">The sequence shown here is derived from an EMBL/GenBank/DDBJ whole genome shotgun (WGS) entry which is preliminary data.</text>
</comment>
<dbReference type="EMBL" id="JAMYWD010000011">
    <property type="protein sequence ID" value="KAJ4955136.1"/>
    <property type="molecule type" value="Genomic_DNA"/>
</dbReference>
<evidence type="ECO:0000313" key="2">
    <source>
        <dbReference type="Proteomes" id="UP001141806"/>
    </source>
</evidence>
<gene>
    <name evidence="1" type="ORF">NE237_011919</name>
</gene>
<name>A0A9Q0GY47_9MAGN</name>
<organism evidence="1 2">
    <name type="scientific">Protea cynaroides</name>
    <dbReference type="NCBI Taxonomy" id="273540"/>
    <lineage>
        <taxon>Eukaryota</taxon>
        <taxon>Viridiplantae</taxon>
        <taxon>Streptophyta</taxon>
        <taxon>Embryophyta</taxon>
        <taxon>Tracheophyta</taxon>
        <taxon>Spermatophyta</taxon>
        <taxon>Magnoliopsida</taxon>
        <taxon>Proteales</taxon>
        <taxon>Proteaceae</taxon>
        <taxon>Protea</taxon>
    </lineage>
</organism>
<proteinExistence type="predicted"/>
<accession>A0A9Q0GY47</accession>
<dbReference type="AlphaFoldDB" id="A0A9Q0GY47"/>
<evidence type="ECO:0000313" key="1">
    <source>
        <dbReference type="EMBL" id="KAJ4955136.1"/>
    </source>
</evidence>
<reference evidence="1" key="1">
    <citation type="journal article" date="2023" name="Plant J.">
        <title>The genome of the king protea, Protea cynaroides.</title>
        <authorList>
            <person name="Chang J."/>
            <person name="Duong T.A."/>
            <person name="Schoeman C."/>
            <person name="Ma X."/>
            <person name="Roodt D."/>
            <person name="Barker N."/>
            <person name="Li Z."/>
            <person name="Van de Peer Y."/>
            <person name="Mizrachi E."/>
        </authorList>
    </citation>
    <scope>NUCLEOTIDE SEQUENCE</scope>
    <source>
        <tissue evidence="1">Young leaves</tissue>
    </source>
</reference>
<keyword evidence="2" id="KW-1185">Reference proteome</keyword>